<protein>
    <submittedName>
        <fullName evidence="7">Eukaryotic translation initiation factor 4E type 3-like</fullName>
    </submittedName>
</protein>
<evidence type="ECO:0000256" key="6">
    <source>
        <dbReference type="RuleBase" id="RU004374"/>
    </source>
</evidence>
<dbReference type="OrthoDB" id="17977at2759"/>
<evidence type="ECO:0000256" key="3">
    <source>
        <dbReference type="ARBA" id="ARBA00022845"/>
    </source>
</evidence>
<keyword evidence="2 6" id="KW-0396">Initiation factor</keyword>
<evidence type="ECO:0000256" key="1">
    <source>
        <dbReference type="ARBA" id="ARBA00009860"/>
    </source>
</evidence>
<dbReference type="Pfam" id="PF01652">
    <property type="entry name" value="IF4E"/>
    <property type="match status" value="1"/>
</dbReference>
<keyword evidence="5 6" id="KW-0648">Protein biosynthesis</keyword>
<dbReference type="GO" id="GO:0006417">
    <property type="term" value="P:regulation of translation"/>
    <property type="evidence" value="ECO:0007669"/>
    <property type="project" value="UniProtKB-KW"/>
</dbReference>
<dbReference type="GO" id="GO:0003743">
    <property type="term" value="F:translation initiation factor activity"/>
    <property type="evidence" value="ECO:0007669"/>
    <property type="project" value="UniProtKB-KW"/>
</dbReference>
<proteinExistence type="inferred from homology"/>
<comment type="caution">
    <text evidence="7">The sequence shown here is derived from an EMBL/GenBank/DDBJ whole genome shotgun (WGS) entry which is preliminary data.</text>
</comment>
<dbReference type="FunFam" id="3.30.760.10:FF:000007">
    <property type="entry name" value="Eukaryotic translation initiation factor 4E family member 3"/>
    <property type="match status" value="1"/>
</dbReference>
<sequence length="242" mass="27332">MAVPPGSLDFSDISPVPLSSSPSRTILTEAFNSPKLTRKFLEQISSVDKSGLPLNTAWTLWLDRFVRNATAAEYAANLRKVYTVKTIQSFWSVFNNIPAASKLGFRTSYHMMRGERRPVWEDDENICGGYWKMRCPKGYTDQAWKELLLAIIGEQSLNDVLADGDEIVGLSVSIRDRDDILQIWNAKANLASESKVLKKISEILPQLNIEDAFYKFHRDHHAFEGQRVISRPLGFPTSGPLK</sequence>
<dbReference type="Gene3D" id="3.30.760.10">
    <property type="entry name" value="RNA Cap, Translation Initiation Factor Eif4e"/>
    <property type="match status" value="1"/>
</dbReference>
<evidence type="ECO:0000256" key="5">
    <source>
        <dbReference type="ARBA" id="ARBA00022917"/>
    </source>
</evidence>
<keyword evidence="3" id="KW-0810">Translation regulation</keyword>
<evidence type="ECO:0000256" key="4">
    <source>
        <dbReference type="ARBA" id="ARBA00022884"/>
    </source>
</evidence>
<dbReference type="SUPFAM" id="SSF55418">
    <property type="entry name" value="eIF4e-like"/>
    <property type="match status" value="1"/>
</dbReference>
<dbReference type="InterPro" id="IPR001040">
    <property type="entry name" value="TIF_eIF_4E"/>
</dbReference>
<reference evidence="7" key="1">
    <citation type="submission" date="2020-04" db="EMBL/GenBank/DDBJ databases">
        <authorList>
            <person name="Alioto T."/>
            <person name="Alioto T."/>
            <person name="Gomez Garrido J."/>
        </authorList>
    </citation>
    <scope>NUCLEOTIDE SEQUENCE</scope>
    <source>
        <strain evidence="7">A484AB</strain>
    </source>
</reference>
<keyword evidence="4 6" id="KW-0694">RNA-binding</keyword>
<accession>A0A6S7G6M8</accession>
<evidence type="ECO:0000313" key="8">
    <source>
        <dbReference type="Proteomes" id="UP001152795"/>
    </source>
</evidence>
<dbReference type="GO" id="GO:0000340">
    <property type="term" value="F:RNA 7-methylguanosine cap binding"/>
    <property type="evidence" value="ECO:0007669"/>
    <property type="project" value="TreeGrafter"/>
</dbReference>
<dbReference type="EMBL" id="CACRXK020000373">
    <property type="protein sequence ID" value="CAB3981300.1"/>
    <property type="molecule type" value="Genomic_DNA"/>
</dbReference>
<dbReference type="AlphaFoldDB" id="A0A6S7G6M8"/>
<evidence type="ECO:0000313" key="7">
    <source>
        <dbReference type="EMBL" id="CAB3981300.1"/>
    </source>
</evidence>
<gene>
    <name evidence="7" type="ORF">PACLA_8A007321</name>
</gene>
<keyword evidence="8" id="KW-1185">Reference proteome</keyword>
<evidence type="ECO:0000256" key="2">
    <source>
        <dbReference type="ARBA" id="ARBA00022540"/>
    </source>
</evidence>
<organism evidence="7 8">
    <name type="scientific">Paramuricea clavata</name>
    <name type="common">Red gorgonian</name>
    <name type="synonym">Violescent sea-whip</name>
    <dbReference type="NCBI Taxonomy" id="317549"/>
    <lineage>
        <taxon>Eukaryota</taxon>
        <taxon>Metazoa</taxon>
        <taxon>Cnidaria</taxon>
        <taxon>Anthozoa</taxon>
        <taxon>Octocorallia</taxon>
        <taxon>Malacalcyonacea</taxon>
        <taxon>Plexauridae</taxon>
        <taxon>Paramuricea</taxon>
    </lineage>
</organism>
<dbReference type="InterPro" id="IPR023398">
    <property type="entry name" value="TIF_eIF4e-like"/>
</dbReference>
<dbReference type="PANTHER" id="PTHR11960">
    <property type="entry name" value="EUKARYOTIC TRANSLATION INITIATION FACTOR 4E RELATED"/>
    <property type="match status" value="1"/>
</dbReference>
<dbReference type="Proteomes" id="UP001152795">
    <property type="component" value="Unassembled WGS sequence"/>
</dbReference>
<dbReference type="PANTHER" id="PTHR11960:SF66">
    <property type="entry name" value="EUKARYOTIC TRANSLATION INITIATION FACTOR 4E TYPE 3"/>
    <property type="match status" value="1"/>
</dbReference>
<dbReference type="GO" id="GO:0016281">
    <property type="term" value="C:eukaryotic translation initiation factor 4F complex"/>
    <property type="evidence" value="ECO:0007669"/>
    <property type="project" value="TreeGrafter"/>
</dbReference>
<comment type="similarity">
    <text evidence="1 6">Belongs to the eukaryotic initiation factor 4E family.</text>
</comment>
<name>A0A6S7G6M8_PARCT</name>